<evidence type="ECO:0000256" key="2">
    <source>
        <dbReference type="ARBA" id="ARBA00022692"/>
    </source>
</evidence>
<comment type="caution">
    <text evidence="6">The sequence shown here is derived from an EMBL/GenBank/DDBJ whole genome shotgun (WGS) entry which is preliminary data.</text>
</comment>
<proteinExistence type="predicted"/>
<reference evidence="6 7" key="1">
    <citation type="submission" date="2017-04" db="EMBL/GenBank/DDBJ databases">
        <title>Comparative genome analysis of Subtercola boreus.</title>
        <authorList>
            <person name="Cho Y.-J."/>
            <person name="Cho A."/>
            <person name="Kim O.-S."/>
            <person name="Lee J.-I."/>
        </authorList>
    </citation>
    <scope>NUCLEOTIDE SEQUENCE [LARGE SCALE GENOMIC DNA]</scope>
    <source>
        <strain evidence="6 7">K300</strain>
    </source>
</reference>
<evidence type="ECO:0000256" key="4">
    <source>
        <dbReference type="ARBA" id="ARBA00023136"/>
    </source>
</evidence>
<dbReference type="RefSeq" id="WP_116414305.1">
    <property type="nucleotide sequence ID" value="NZ_NBWZ01000001.1"/>
</dbReference>
<evidence type="ECO:0000256" key="3">
    <source>
        <dbReference type="ARBA" id="ARBA00022989"/>
    </source>
</evidence>
<protein>
    <recommendedName>
        <fullName evidence="8">DUF4870 domain-containing protein</fullName>
    </recommendedName>
</protein>
<dbReference type="InterPro" id="IPR019109">
    <property type="entry name" value="MamF_MmsF"/>
</dbReference>
<keyword evidence="3 5" id="KW-1133">Transmembrane helix</keyword>
<keyword evidence="4 5" id="KW-0472">Membrane</keyword>
<feature type="transmembrane region" description="Helical" evidence="5">
    <location>
        <begin position="24"/>
        <end position="47"/>
    </location>
</feature>
<evidence type="ECO:0000313" key="6">
    <source>
        <dbReference type="EMBL" id="RFA08905.1"/>
    </source>
</evidence>
<comment type="subcellular location">
    <subcellularLocation>
        <location evidence="1">Membrane</location>
        <topology evidence="1">Multi-pass membrane protein</topology>
    </subcellularLocation>
</comment>
<evidence type="ECO:0000313" key="7">
    <source>
        <dbReference type="Proteomes" id="UP000256486"/>
    </source>
</evidence>
<evidence type="ECO:0008006" key="8">
    <source>
        <dbReference type="Google" id="ProtNLM"/>
    </source>
</evidence>
<organism evidence="6 7">
    <name type="scientific">Subtercola boreus</name>
    <dbReference type="NCBI Taxonomy" id="120213"/>
    <lineage>
        <taxon>Bacteria</taxon>
        <taxon>Bacillati</taxon>
        <taxon>Actinomycetota</taxon>
        <taxon>Actinomycetes</taxon>
        <taxon>Micrococcales</taxon>
        <taxon>Microbacteriaceae</taxon>
        <taxon>Subtercola</taxon>
    </lineage>
</organism>
<dbReference type="EMBL" id="NBWZ01000001">
    <property type="protein sequence ID" value="RFA08905.1"/>
    <property type="molecule type" value="Genomic_DNA"/>
</dbReference>
<dbReference type="OrthoDB" id="9808930at2"/>
<dbReference type="AlphaFoldDB" id="A0A3E0VH05"/>
<evidence type="ECO:0000256" key="1">
    <source>
        <dbReference type="ARBA" id="ARBA00004141"/>
    </source>
</evidence>
<sequence>MSDPTASQPAQPPAAPLSAEDDKLWASLSHFGNIIPLVPALVIHLVFKDRGPRVRQESTEALNWTINVTAAIVVLNILSAILGFVPFVGWILALLLGLVLWAVVIVNLVFAIIGGVRVNGGGSYRYPVNYRWIK</sequence>
<keyword evidence="7" id="KW-1185">Reference proteome</keyword>
<feature type="transmembrane region" description="Helical" evidence="5">
    <location>
        <begin position="68"/>
        <end position="92"/>
    </location>
</feature>
<dbReference type="Pfam" id="PF09685">
    <property type="entry name" value="MamF_MmsF"/>
    <property type="match status" value="1"/>
</dbReference>
<accession>A0A3E0VH05</accession>
<gene>
    <name evidence="6" type="ORF">B7R54_06460</name>
</gene>
<name>A0A3E0VH05_9MICO</name>
<evidence type="ECO:0000256" key="5">
    <source>
        <dbReference type="SAM" id="Phobius"/>
    </source>
</evidence>
<feature type="transmembrane region" description="Helical" evidence="5">
    <location>
        <begin position="98"/>
        <end position="116"/>
    </location>
</feature>
<keyword evidence="2 5" id="KW-0812">Transmembrane</keyword>
<dbReference type="Proteomes" id="UP000256486">
    <property type="component" value="Unassembled WGS sequence"/>
</dbReference>